<feature type="compositionally biased region" description="Polar residues" evidence="1">
    <location>
        <begin position="292"/>
        <end position="302"/>
    </location>
</feature>
<dbReference type="EMBL" id="CAADFL010000003">
    <property type="protein sequence ID" value="VFK05646.1"/>
    <property type="molecule type" value="Genomic_DNA"/>
</dbReference>
<evidence type="ECO:0000313" key="2">
    <source>
        <dbReference type="EMBL" id="VFJ42957.1"/>
    </source>
</evidence>
<name>A0A450VLE9_9GAMM</name>
<protein>
    <submittedName>
        <fullName evidence="4">Phage small terminase subunit</fullName>
    </submittedName>
</protein>
<organism evidence="4">
    <name type="scientific">Candidatus Kentrum sp. FM</name>
    <dbReference type="NCBI Taxonomy" id="2126340"/>
    <lineage>
        <taxon>Bacteria</taxon>
        <taxon>Pseudomonadati</taxon>
        <taxon>Pseudomonadota</taxon>
        <taxon>Gammaproteobacteria</taxon>
        <taxon>Candidatus Kentrum</taxon>
    </lineage>
</organism>
<reference evidence="4" key="1">
    <citation type="submission" date="2019-02" db="EMBL/GenBank/DDBJ databases">
        <authorList>
            <person name="Gruber-Vodicka R. H."/>
            <person name="Seah K. B. B."/>
        </authorList>
    </citation>
    <scope>NUCLEOTIDE SEQUENCE</scope>
    <source>
        <strain evidence="2">BECK_BZ163</strain>
        <strain evidence="4">BECK_BZ164</strain>
        <strain evidence="3">BECK_BZ165</strain>
    </source>
</reference>
<sequence length="302" mass="33071">MKQNEPSRLRRRQQLRLQMTSEGETTAPGAVPVASLRSSVSKANRLQQRQRQRLAAQSAQPTDAVTGAGPESAECPNHAHYVAALRNDLSVLHGIEAISAKIEYKRTAITKYEPFISTYREGMYCHRSDVLTLAVLWYFDLGSEDKGLDLGIFLVEQGIHEMPEGFKRRSVPTVIGDCVAKLAAARLKAEQPASDGFHRLLAAMDSDGERWKMHFIVAGQLYALAGRFALRTENDALTAIRYFELADKVNPEGAGVKTDLAKARRLVGTGARRPAEADAPQPAEAEQGEDQTGSPTETGGDR</sequence>
<feature type="compositionally biased region" description="Low complexity" evidence="1">
    <location>
        <begin position="43"/>
        <end position="60"/>
    </location>
</feature>
<dbReference type="InterPro" id="IPR010270">
    <property type="entry name" value="Phage_P2_GpM"/>
</dbReference>
<dbReference type="EMBL" id="CAADFA010000003">
    <property type="protein sequence ID" value="VFJ43634.1"/>
    <property type="molecule type" value="Genomic_DNA"/>
</dbReference>
<dbReference type="GO" id="GO:0003677">
    <property type="term" value="F:DNA binding"/>
    <property type="evidence" value="ECO:0007669"/>
    <property type="project" value="InterPro"/>
</dbReference>
<gene>
    <name evidence="2" type="ORF">BECKFM1743A_GA0114220_1000313</name>
    <name evidence="4" type="ORF">BECKFM1743B_GA0114221_1000313</name>
    <name evidence="3" type="ORF">BECKFM1743C_GA0114222_1000313</name>
</gene>
<feature type="region of interest" description="Disordered" evidence="1">
    <location>
        <begin position="17"/>
        <end position="72"/>
    </location>
</feature>
<accession>A0A450VLE9</accession>
<dbReference type="EMBL" id="CAADEZ010000003">
    <property type="protein sequence ID" value="VFJ42957.1"/>
    <property type="molecule type" value="Genomic_DNA"/>
</dbReference>
<feature type="region of interest" description="Disordered" evidence="1">
    <location>
        <begin position="267"/>
        <end position="302"/>
    </location>
</feature>
<dbReference type="GO" id="GO:0004519">
    <property type="term" value="F:endonuclease activity"/>
    <property type="evidence" value="ECO:0007669"/>
    <property type="project" value="InterPro"/>
</dbReference>
<dbReference type="Pfam" id="PF05944">
    <property type="entry name" value="Phage_term_smal"/>
    <property type="match status" value="1"/>
</dbReference>
<evidence type="ECO:0000313" key="4">
    <source>
        <dbReference type="EMBL" id="VFK05646.1"/>
    </source>
</evidence>
<evidence type="ECO:0000313" key="3">
    <source>
        <dbReference type="EMBL" id="VFJ43634.1"/>
    </source>
</evidence>
<dbReference type="AlphaFoldDB" id="A0A450VLE9"/>
<evidence type="ECO:0000256" key="1">
    <source>
        <dbReference type="SAM" id="MobiDB-lite"/>
    </source>
</evidence>
<proteinExistence type="predicted"/>